<feature type="region of interest" description="Disordered" evidence="1">
    <location>
        <begin position="917"/>
        <end position="952"/>
    </location>
</feature>
<feature type="compositionally biased region" description="Polar residues" evidence="1">
    <location>
        <begin position="918"/>
        <end position="933"/>
    </location>
</feature>
<evidence type="ECO:0000313" key="4">
    <source>
        <dbReference type="Proteomes" id="UP000311919"/>
    </source>
</evidence>
<dbReference type="PANTHER" id="PTHR21190">
    <property type="entry name" value="GH10077P"/>
    <property type="match status" value="1"/>
</dbReference>
<feature type="compositionally biased region" description="Basic and acidic residues" evidence="1">
    <location>
        <begin position="939"/>
        <end position="950"/>
    </location>
</feature>
<dbReference type="PANTHER" id="PTHR21190:SF1">
    <property type="entry name" value="GH10077P"/>
    <property type="match status" value="1"/>
</dbReference>
<evidence type="ECO:0000313" key="3">
    <source>
        <dbReference type="EMBL" id="TNN13165.1"/>
    </source>
</evidence>
<evidence type="ECO:0000259" key="2">
    <source>
        <dbReference type="PROSITE" id="PS00028"/>
    </source>
</evidence>
<sequence length="1061" mass="118941">MSKDESQKSIIDSLRIQSNGLNPLLSAQHYYMMALAANFPSSSNSLFSPPEVLAKSNFMQTFSTSLDIPFLSVPPPDLNNITLQEAQCDQCQKVFCNEYFLQLHSLSHQNNLNESTLRNEKERLNVMENVSTEKEDIDKLNKKDSNTDKSNMDIEANDNGDCDSQRNNQEKTKKKETDSFLFLLNKSNNSDVNMNYLENSELRLNTHSLDAFKSSMVAAKLADRVTCELCNKELCNKYFLRTHKIRVHGISPKEVGGPPMRNPPTIENSTFSCSLNDLHATNCITNSHEINSMLNFGENGKMETALSDDMLNSFNSAYSTLGLVNQFLPFAYWPFFAACNFMPEQAGSYPLDKSLLSNLDNVATWNNLNSSIMNDICSYTSPTISNNSNKNPDLTEIPSAITSICCPLCDLPIGPRLFLPTHLSSVHKLSPTDPDFFMNMLRAKPLSKTEKVTDTKVFDHWPSINPKSINVGFQEECTMNNIHQPDIADLAKGCISSSDKNKEQIDVNNCPDNLILKEFKSYGQKMELKAISNESTSITSDIMNVKSMDIDLHAETMKSQPISSKELSSNDITQYLSTNTSSMNSISFLPVNQVNTLETTINDSHTTGLSLAPVSSTISSRDSLINYASTTTSSFSSLPINPIASMTEVSATGDPISSRSWNMMTHLSINNHSNNQSTMNQLSAEVSPTSSLGNISNSVAQSSIPRKSPNQMRVLCDICNKWICNKYFLRTHKANKHGVTDLSLGSLENHRSGIEKSVTTMKSNIHTSFRRAMNHYVRGSSQGDDKVINNYSNSNRKLNSPCDSQVSFRNSCMTSKQERQTHNTEQIITNNDFLTGTSLTNISATTDISGTINSLPLSFQTTVATHLPWLSYGFPHQPTSLVSYPTMNYPSILSFPMIPNSDIYPYSQMDIAEKLETTESNVHNSESNKISADTESENEENKDKHTKEIEDSQINLPANTCETQQNNTKNIATSPQYSMDRFRKTSNYHHQLNRLQRKKHRKMKTTKSYYVTTETPSKQFYSQTTHKDIINNACNLYNEIQLHENNPSMNDENCPTEINKI</sequence>
<comment type="caution">
    <text evidence="3">The sequence shown here is derived from an EMBL/GenBank/DDBJ whole genome shotgun (WGS) entry which is preliminary data.</text>
</comment>
<reference evidence="3 4" key="1">
    <citation type="submission" date="2019-03" db="EMBL/GenBank/DDBJ databases">
        <title>An improved genome assembly of the fluke Schistosoma japonicum.</title>
        <authorList>
            <person name="Hu W."/>
            <person name="Luo F."/>
            <person name="Yin M."/>
            <person name="Mo X."/>
            <person name="Sun C."/>
            <person name="Wu Q."/>
            <person name="Zhu B."/>
            <person name="Xiang M."/>
            <person name="Wang J."/>
            <person name="Wang Y."/>
            <person name="Zhang T."/>
            <person name="Xu B."/>
            <person name="Zheng H."/>
            <person name="Feng Z."/>
        </authorList>
    </citation>
    <scope>NUCLEOTIDE SEQUENCE [LARGE SCALE GENOMIC DNA]</scope>
    <source>
        <strain evidence="3">HuSjv2</strain>
        <tissue evidence="3">Worms</tissue>
    </source>
</reference>
<proteinExistence type="predicted"/>
<organism evidence="3 4">
    <name type="scientific">Schistosoma japonicum</name>
    <name type="common">Blood fluke</name>
    <dbReference type="NCBI Taxonomy" id="6182"/>
    <lineage>
        <taxon>Eukaryota</taxon>
        <taxon>Metazoa</taxon>
        <taxon>Spiralia</taxon>
        <taxon>Lophotrochozoa</taxon>
        <taxon>Platyhelminthes</taxon>
        <taxon>Trematoda</taxon>
        <taxon>Digenea</taxon>
        <taxon>Strigeidida</taxon>
        <taxon>Schistosomatoidea</taxon>
        <taxon>Schistosomatidae</taxon>
        <taxon>Schistosoma</taxon>
    </lineage>
</organism>
<dbReference type="STRING" id="6182.A0A4Z2D9J8"/>
<dbReference type="EMBL" id="SKCS01000198">
    <property type="protein sequence ID" value="TNN13165.1"/>
    <property type="molecule type" value="Genomic_DNA"/>
</dbReference>
<feature type="domain" description="C2H2-type" evidence="2">
    <location>
        <begin position="227"/>
        <end position="248"/>
    </location>
</feature>
<name>A0A4Z2D9J8_SCHJA</name>
<dbReference type="PROSITE" id="PS00028">
    <property type="entry name" value="ZINC_FINGER_C2H2_1"/>
    <property type="match status" value="2"/>
</dbReference>
<dbReference type="Proteomes" id="UP000311919">
    <property type="component" value="Unassembled WGS sequence"/>
</dbReference>
<keyword evidence="4" id="KW-1185">Reference proteome</keyword>
<protein>
    <submittedName>
        <fullName evidence="3">Zinc finger C2H2 type</fullName>
    </submittedName>
</protein>
<evidence type="ECO:0000256" key="1">
    <source>
        <dbReference type="SAM" id="MobiDB-lite"/>
    </source>
</evidence>
<dbReference type="SMART" id="SM00355">
    <property type="entry name" value="ZnF_C2H2"/>
    <property type="match status" value="4"/>
</dbReference>
<feature type="domain" description="C2H2-type" evidence="2">
    <location>
        <begin position="88"/>
        <end position="108"/>
    </location>
</feature>
<dbReference type="OrthoDB" id="10020956at2759"/>
<dbReference type="InterPro" id="IPR013087">
    <property type="entry name" value="Znf_C2H2_type"/>
</dbReference>
<dbReference type="AlphaFoldDB" id="A0A4Z2D9J8"/>
<gene>
    <name evidence="3" type="ORF">EWB00_003112</name>
</gene>
<accession>A0A4Z2D9J8</accession>
<feature type="region of interest" description="Disordered" evidence="1">
    <location>
        <begin position="128"/>
        <end position="175"/>
    </location>
</feature>
<feature type="compositionally biased region" description="Basic and acidic residues" evidence="1">
    <location>
        <begin position="128"/>
        <end position="152"/>
    </location>
</feature>